<organism evidence="3 4">
    <name type="scientific">Pseudomonas asiatica</name>
    <dbReference type="NCBI Taxonomy" id="2219225"/>
    <lineage>
        <taxon>Bacteria</taxon>
        <taxon>Pseudomonadati</taxon>
        <taxon>Pseudomonadota</taxon>
        <taxon>Gammaproteobacteria</taxon>
        <taxon>Pseudomonadales</taxon>
        <taxon>Pseudomonadaceae</taxon>
        <taxon>Pseudomonas</taxon>
    </lineage>
</organism>
<dbReference type="EMBL" id="JANIAM010000002">
    <property type="protein sequence ID" value="MDD2111052.1"/>
    <property type="molecule type" value="Genomic_DNA"/>
</dbReference>
<gene>
    <name evidence="2" type="ORF">NP533_00030</name>
    <name evidence="3" type="ORF">NP554_04460</name>
</gene>
<evidence type="ECO:0000313" key="2">
    <source>
        <dbReference type="EMBL" id="MDD2104581.1"/>
    </source>
</evidence>
<comment type="caution">
    <text evidence="3">The sequence shown here is derived from an EMBL/GenBank/DDBJ whole genome shotgun (WGS) entry which is preliminary data.</text>
</comment>
<accession>A0A9X4HYI6</accession>
<dbReference type="AlphaFoldDB" id="A0A9X4HYI6"/>
<evidence type="ECO:0000313" key="4">
    <source>
        <dbReference type="Proteomes" id="UP001150728"/>
    </source>
</evidence>
<feature type="region of interest" description="Disordered" evidence="1">
    <location>
        <begin position="1"/>
        <end position="21"/>
    </location>
</feature>
<name>A0A9X4HYI6_9PSED</name>
<dbReference type="EMBL" id="JANIAN010000001">
    <property type="protein sequence ID" value="MDD2104581.1"/>
    <property type="molecule type" value="Genomic_DNA"/>
</dbReference>
<reference evidence="3" key="1">
    <citation type="submission" date="2022-07" db="EMBL/GenBank/DDBJ databases">
        <title>Multi-strain Analysis of Pseudomonas putida Reveals Metabolic and Genetic Diversity.</title>
        <authorList>
            <person name="Monk J.M."/>
        </authorList>
    </citation>
    <scope>NUCLEOTIDE SEQUENCE</scope>
    <source>
        <strain evidence="2">17514</strain>
        <strain evidence="3">17633</strain>
    </source>
</reference>
<dbReference type="Proteomes" id="UP001150678">
    <property type="component" value="Unassembled WGS sequence"/>
</dbReference>
<evidence type="ECO:0000313" key="3">
    <source>
        <dbReference type="EMBL" id="MDD2111052.1"/>
    </source>
</evidence>
<dbReference type="Proteomes" id="UP001150728">
    <property type="component" value="Unassembled WGS sequence"/>
</dbReference>
<dbReference type="RefSeq" id="WP_131812214.1">
    <property type="nucleotide sequence ID" value="NZ_BLJF01000003.1"/>
</dbReference>
<sequence>MDKVTRCARTDPEKASPDAYDQKMARRRPVFLNQETLDSVAREHQLHLQKLSEELQLEARSKASKPHEA</sequence>
<protein>
    <submittedName>
        <fullName evidence="3">Uncharacterized protein</fullName>
    </submittedName>
</protein>
<evidence type="ECO:0000256" key="1">
    <source>
        <dbReference type="SAM" id="MobiDB-lite"/>
    </source>
</evidence>
<proteinExistence type="predicted"/>